<proteinExistence type="inferred from homology"/>
<dbReference type="GO" id="GO:0051539">
    <property type="term" value="F:4 iron, 4 sulfur cluster binding"/>
    <property type="evidence" value="ECO:0007669"/>
    <property type="project" value="UniProtKB-UniRule"/>
</dbReference>
<dbReference type="InterPro" id="IPR029119">
    <property type="entry name" value="MutY_C"/>
</dbReference>
<evidence type="ECO:0000256" key="5">
    <source>
        <dbReference type="ARBA" id="ARBA00022023"/>
    </source>
</evidence>
<evidence type="ECO:0000256" key="8">
    <source>
        <dbReference type="ARBA" id="ARBA00022763"/>
    </source>
</evidence>
<evidence type="ECO:0000256" key="12">
    <source>
        <dbReference type="ARBA" id="ARBA00023204"/>
    </source>
</evidence>
<comment type="caution">
    <text evidence="16">The sequence shown here is derived from an EMBL/GenBank/DDBJ whole genome shotgun (WGS) entry which is preliminary data.</text>
</comment>
<dbReference type="GO" id="GO:0032357">
    <property type="term" value="F:oxidized purine DNA binding"/>
    <property type="evidence" value="ECO:0007669"/>
    <property type="project" value="TreeGrafter"/>
</dbReference>
<comment type="function">
    <text evidence="2">Adenine glycosylase active on G-A mispairs. MutY also corrects error-prone DNA synthesis past GO lesions which are due to the oxidatively damaged form of guanine: 7,8-dihydro-8-oxoguanine (8-oxo-dGTP).</text>
</comment>
<evidence type="ECO:0000256" key="14">
    <source>
        <dbReference type="RuleBase" id="RU365096"/>
    </source>
</evidence>
<comment type="catalytic activity">
    <reaction evidence="1 14">
        <text>Hydrolyzes free adenine bases from 7,8-dihydro-8-oxoguanine:adenine mismatched double-stranded DNA, leaving an apurinic site.</text>
        <dbReference type="EC" id="3.2.2.31"/>
    </reaction>
</comment>
<dbReference type="InterPro" id="IPR005760">
    <property type="entry name" value="A/G_AdeGlyc_MutY"/>
</dbReference>
<keyword evidence="9" id="KW-0378">Hydrolase</keyword>
<dbReference type="AlphaFoldDB" id="A0A4R3YFN3"/>
<dbReference type="SMART" id="SM00525">
    <property type="entry name" value="FES"/>
    <property type="match status" value="1"/>
</dbReference>
<reference evidence="16 17" key="1">
    <citation type="submission" date="2019-03" db="EMBL/GenBank/DDBJ databases">
        <title>Genomic Encyclopedia of Type Strains, Phase IV (KMG-IV): sequencing the most valuable type-strain genomes for metagenomic binning, comparative biology and taxonomic classification.</title>
        <authorList>
            <person name="Goeker M."/>
        </authorList>
    </citation>
    <scope>NUCLEOTIDE SEQUENCE [LARGE SCALE GENOMIC DNA]</scope>
    <source>
        <strain evidence="16 17">DSM 29487</strain>
    </source>
</reference>
<evidence type="ECO:0000256" key="7">
    <source>
        <dbReference type="ARBA" id="ARBA00022723"/>
    </source>
</evidence>
<evidence type="ECO:0000259" key="15">
    <source>
        <dbReference type="SMART" id="SM00478"/>
    </source>
</evidence>
<evidence type="ECO:0000256" key="13">
    <source>
        <dbReference type="ARBA" id="ARBA00023295"/>
    </source>
</evidence>
<dbReference type="SUPFAM" id="SSF55811">
    <property type="entry name" value="Nudix"/>
    <property type="match status" value="1"/>
</dbReference>
<dbReference type="Proteomes" id="UP000295515">
    <property type="component" value="Unassembled WGS sequence"/>
</dbReference>
<dbReference type="GO" id="GO:0006284">
    <property type="term" value="P:base-excision repair"/>
    <property type="evidence" value="ECO:0007669"/>
    <property type="project" value="UniProtKB-UniRule"/>
</dbReference>
<dbReference type="SMART" id="SM00478">
    <property type="entry name" value="ENDO3c"/>
    <property type="match status" value="1"/>
</dbReference>
<dbReference type="GO" id="GO:0000701">
    <property type="term" value="F:purine-specific mismatch base pair DNA N-glycosylase activity"/>
    <property type="evidence" value="ECO:0007669"/>
    <property type="project" value="UniProtKB-EC"/>
</dbReference>
<dbReference type="PANTHER" id="PTHR42944">
    <property type="entry name" value="ADENINE DNA GLYCOSYLASE"/>
    <property type="match status" value="1"/>
</dbReference>
<evidence type="ECO:0000313" key="17">
    <source>
        <dbReference type="Proteomes" id="UP000295515"/>
    </source>
</evidence>
<dbReference type="SUPFAM" id="SSF48150">
    <property type="entry name" value="DNA-glycosylase"/>
    <property type="match status" value="1"/>
</dbReference>
<dbReference type="RefSeq" id="WP_066444200.1">
    <property type="nucleotide sequence ID" value="NZ_JANKBF010000033.1"/>
</dbReference>
<dbReference type="InterPro" id="IPR003265">
    <property type="entry name" value="HhH-GPD_domain"/>
</dbReference>
<dbReference type="CDD" id="cd03431">
    <property type="entry name" value="NUDIX_DNA_Glycosylase_C-MutY"/>
    <property type="match status" value="1"/>
</dbReference>
<keyword evidence="6" id="KW-0004">4Fe-4S</keyword>
<keyword evidence="11" id="KW-0411">Iron-sulfur</keyword>
<evidence type="ECO:0000256" key="10">
    <source>
        <dbReference type="ARBA" id="ARBA00023004"/>
    </source>
</evidence>
<evidence type="ECO:0000256" key="3">
    <source>
        <dbReference type="ARBA" id="ARBA00008343"/>
    </source>
</evidence>
<keyword evidence="10 14" id="KW-0408">Iron</keyword>
<evidence type="ECO:0000256" key="9">
    <source>
        <dbReference type="ARBA" id="ARBA00022801"/>
    </source>
</evidence>
<dbReference type="FunFam" id="1.10.340.30:FF:000002">
    <property type="entry name" value="Adenine DNA glycosylase"/>
    <property type="match status" value="1"/>
</dbReference>
<feature type="domain" description="HhH-GPD" evidence="15">
    <location>
        <begin position="37"/>
        <end position="188"/>
    </location>
</feature>
<organism evidence="16 17">
    <name type="scientific">Longibaculum muris</name>
    <dbReference type="NCBI Taxonomy" id="1796628"/>
    <lineage>
        <taxon>Bacteria</taxon>
        <taxon>Bacillati</taxon>
        <taxon>Bacillota</taxon>
        <taxon>Erysipelotrichia</taxon>
        <taxon>Erysipelotrichales</taxon>
        <taxon>Coprobacillaceae</taxon>
        <taxon>Longibaculum</taxon>
    </lineage>
</organism>
<protein>
    <recommendedName>
        <fullName evidence="5 14">Adenine DNA glycosylase</fullName>
        <ecNumber evidence="4 14">3.2.2.31</ecNumber>
    </recommendedName>
</protein>
<sequence>MQNNMQHKLITWYQENHRHFPWRENENPYNIWISEIMLQQTTTEAVIPYFKRFMETFDTIDKLANASLEEVYKLWEGLGYYRRAKHIHETAQIIVEKYHGEFPNTYEDILALKGIGPYTAGAICSIAYHQSTPAIDGNVLRIISRVYLLKDNIALNKTQKKITDIVKELLIGYDSSAFNQGLMDLGATICRPINPQCDICPIQSHCLAYAKNQQKVLPINIKNIKHQEIHYTTGIITYQNQILLIQNPAGLLENLYGFIQYDIESPYRFVEEFEKQFHIPLSIVAHIDDLKHVFTHRTWYMHVYHFIINVPIEHLYTLDEIEKLPLSTAHLKVLKAYLKSREF</sequence>
<keyword evidence="12" id="KW-0234">DNA repair</keyword>
<dbReference type="InterPro" id="IPR011257">
    <property type="entry name" value="DNA_glycosylase"/>
</dbReference>
<comment type="similarity">
    <text evidence="3 14">Belongs to the Nth/MutY family.</text>
</comment>
<dbReference type="Gene3D" id="1.10.1670.10">
    <property type="entry name" value="Helix-hairpin-Helix base-excision DNA repair enzymes (C-terminal)"/>
    <property type="match status" value="1"/>
</dbReference>
<comment type="cofactor">
    <cofactor evidence="14">
        <name>[4Fe-4S] cluster</name>
        <dbReference type="ChEBI" id="CHEBI:49883"/>
    </cofactor>
    <text evidence="14">Binds 1 [4Fe-4S] cluster.</text>
</comment>
<dbReference type="InterPro" id="IPR044298">
    <property type="entry name" value="MIG/MutY"/>
</dbReference>
<keyword evidence="8 14" id="KW-0227">DNA damage</keyword>
<dbReference type="EC" id="3.2.2.31" evidence="4 14"/>
<dbReference type="Pfam" id="PF00633">
    <property type="entry name" value="HHH"/>
    <property type="match status" value="1"/>
</dbReference>
<dbReference type="Pfam" id="PF14815">
    <property type="entry name" value="NUDIX_4"/>
    <property type="match status" value="1"/>
</dbReference>
<name>A0A4R3YFN3_9FIRM</name>
<dbReference type="GeneID" id="98916878"/>
<evidence type="ECO:0000256" key="2">
    <source>
        <dbReference type="ARBA" id="ARBA00002933"/>
    </source>
</evidence>
<dbReference type="GO" id="GO:0046872">
    <property type="term" value="F:metal ion binding"/>
    <property type="evidence" value="ECO:0007669"/>
    <property type="project" value="UniProtKB-UniRule"/>
</dbReference>
<keyword evidence="17" id="KW-1185">Reference proteome</keyword>
<dbReference type="GO" id="GO:0006298">
    <property type="term" value="P:mismatch repair"/>
    <property type="evidence" value="ECO:0007669"/>
    <property type="project" value="TreeGrafter"/>
</dbReference>
<dbReference type="Pfam" id="PF00730">
    <property type="entry name" value="HhH-GPD"/>
    <property type="match status" value="1"/>
</dbReference>
<dbReference type="InterPro" id="IPR000445">
    <property type="entry name" value="HhH_motif"/>
</dbReference>
<dbReference type="InterPro" id="IPR015797">
    <property type="entry name" value="NUDIX_hydrolase-like_dom_sf"/>
</dbReference>
<evidence type="ECO:0000256" key="6">
    <source>
        <dbReference type="ARBA" id="ARBA00022485"/>
    </source>
</evidence>
<dbReference type="Gene3D" id="1.10.340.30">
    <property type="entry name" value="Hypothetical protein, domain 2"/>
    <property type="match status" value="1"/>
</dbReference>
<dbReference type="PANTHER" id="PTHR42944:SF1">
    <property type="entry name" value="ADENINE DNA GLYCOSYLASE"/>
    <property type="match status" value="1"/>
</dbReference>
<evidence type="ECO:0000313" key="16">
    <source>
        <dbReference type="EMBL" id="TCV90946.1"/>
    </source>
</evidence>
<accession>A0A4R3YFN3</accession>
<evidence type="ECO:0000256" key="1">
    <source>
        <dbReference type="ARBA" id="ARBA00000843"/>
    </source>
</evidence>
<dbReference type="EMBL" id="SMCQ01000039">
    <property type="protein sequence ID" value="TCV90946.1"/>
    <property type="molecule type" value="Genomic_DNA"/>
</dbReference>
<evidence type="ECO:0000256" key="4">
    <source>
        <dbReference type="ARBA" id="ARBA00012045"/>
    </source>
</evidence>
<dbReference type="GO" id="GO:0035485">
    <property type="term" value="F:adenine/guanine mispair binding"/>
    <property type="evidence" value="ECO:0007669"/>
    <property type="project" value="TreeGrafter"/>
</dbReference>
<dbReference type="Gene3D" id="3.90.79.10">
    <property type="entry name" value="Nucleoside Triphosphate Pyrophosphohydrolase"/>
    <property type="match status" value="1"/>
</dbReference>
<dbReference type="InterPro" id="IPR003651">
    <property type="entry name" value="Endonuclease3_FeS-loop_motif"/>
</dbReference>
<gene>
    <name evidence="16" type="ORF">EDD60_1395</name>
</gene>
<dbReference type="GO" id="GO:0034039">
    <property type="term" value="F:8-oxo-7,8-dihydroguanine DNA N-glycosylase activity"/>
    <property type="evidence" value="ECO:0007669"/>
    <property type="project" value="TreeGrafter"/>
</dbReference>
<dbReference type="CDD" id="cd00056">
    <property type="entry name" value="ENDO3c"/>
    <property type="match status" value="1"/>
</dbReference>
<dbReference type="NCBIfam" id="TIGR01084">
    <property type="entry name" value="mutY"/>
    <property type="match status" value="1"/>
</dbReference>
<evidence type="ECO:0000256" key="11">
    <source>
        <dbReference type="ARBA" id="ARBA00023014"/>
    </source>
</evidence>
<keyword evidence="13 14" id="KW-0326">Glycosidase</keyword>
<keyword evidence="7" id="KW-0479">Metal-binding</keyword>
<dbReference type="InterPro" id="IPR023170">
    <property type="entry name" value="HhH_base_excis_C"/>
</dbReference>